<dbReference type="GO" id="GO:0016301">
    <property type="term" value="F:kinase activity"/>
    <property type="evidence" value="ECO:0007669"/>
    <property type="project" value="UniProtKB-KW"/>
</dbReference>
<organism evidence="4 5">
    <name type="scientific">Candidatus Prevotella avicola</name>
    <dbReference type="NCBI Taxonomy" id="2838738"/>
    <lineage>
        <taxon>Bacteria</taxon>
        <taxon>Pseudomonadati</taxon>
        <taxon>Bacteroidota</taxon>
        <taxon>Bacteroidia</taxon>
        <taxon>Bacteroidales</taxon>
        <taxon>Prevotellaceae</taxon>
        <taxon>Prevotella</taxon>
    </lineage>
</organism>
<dbReference type="Pfam" id="PF00294">
    <property type="entry name" value="PfkB"/>
    <property type="match status" value="1"/>
</dbReference>
<sequence>MAISLLLTIAAFTSQSCSNGSYTFTPGHTSFQETPCVEVTDTVGAGDSFTGAFCAAILKGLPVTEAHKLATEVSAYVYTQSEAMPTQPKEIIGKANR</sequence>
<name>A0A9D2FZ89_9BACT</name>
<evidence type="ECO:0000313" key="4">
    <source>
        <dbReference type="EMBL" id="HIZ69527.1"/>
    </source>
</evidence>
<dbReference type="PANTHER" id="PTHR10584">
    <property type="entry name" value="SUGAR KINASE"/>
    <property type="match status" value="1"/>
</dbReference>
<dbReference type="Proteomes" id="UP000824055">
    <property type="component" value="Unassembled WGS sequence"/>
</dbReference>
<dbReference type="PANTHER" id="PTHR10584:SF166">
    <property type="entry name" value="RIBOKINASE"/>
    <property type="match status" value="1"/>
</dbReference>
<reference evidence="4" key="1">
    <citation type="journal article" date="2021" name="PeerJ">
        <title>Extensive microbial diversity within the chicken gut microbiome revealed by metagenomics and culture.</title>
        <authorList>
            <person name="Gilroy R."/>
            <person name="Ravi A."/>
            <person name="Getino M."/>
            <person name="Pursley I."/>
            <person name="Horton D.L."/>
            <person name="Alikhan N.F."/>
            <person name="Baker D."/>
            <person name="Gharbi K."/>
            <person name="Hall N."/>
            <person name="Watson M."/>
            <person name="Adriaenssens E.M."/>
            <person name="Foster-Nyarko E."/>
            <person name="Jarju S."/>
            <person name="Secka A."/>
            <person name="Antonio M."/>
            <person name="Oren A."/>
            <person name="Chaudhuri R.R."/>
            <person name="La Ragione R."/>
            <person name="Hildebrand F."/>
            <person name="Pallen M.J."/>
        </authorList>
    </citation>
    <scope>NUCLEOTIDE SEQUENCE</scope>
    <source>
        <strain evidence="4">ChiHecec3B27-8219</strain>
    </source>
</reference>
<keyword evidence="1" id="KW-0808">Transferase</keyword>
<keyword evidence="2 4" id="KW-0418">Kinase</keyword>
<accession>A0A9D2FZ89</accession>
<dbReference type="Gene3D" id="3.40.1190.20">
    <property type="match status" value="1"/>
</dbReference>
<comment type="caution">
    <text evidence="4">The sequence shown here is derived from an EMBL/GenBank/DDBJ whole genome shotgun (WGS) entry which is preliminary data.</text>
</comment>
<evidence type="ECO:0000256" key="2">
    <source>
        <dbReference type="ARBA" id="ARBA00022777"/>
    </source>
</evidence>
<dbReference type="InterPro" id="IPR029056">
    <property type="entry name" value="Ribokinase-like"/>
</dbReference>
<evidence type="ECO:0000259" key="3">
    <source>
        <dbReference type="Pfam" id="PF00294"/>
    </source>
</evidence>
<protein>
    <submittedName>
        <fullName evidence="4">Carbohydrate kinase family protein</fullName>
    </submittedName>
</protein>
<evidence type="ECO:0000313" key="5">
    <source>
        <dbReference type="Proteomes" id="UP000824055"/>
    </source>
</evidence>
<gene>
    <name evidence="4" type="ORF">H9966_06585</name>
</gene>
<reference evidence="4" key="2">
    <citation type="submission" date="2021-04" db="EMBL/GenBank/DDBJ databases">
        <authorList>
            <person name="Gilroy R."/>
        </authorList>
    </citation>
    <scope>NUCLEOTIDE SEQUENCE</scope>
    <source>
        <strain evidence="4">ChiHecec3B27-8219</strain>
    </source>
</reference>
<evidence type="ECO:0000256" key="1">
    <source>
        <dbReference type="ARBA" id="ARBA00022679"/>
    </source>
</evidence>
<dbReference type="SUPFAM" id="SSF53613">
    <property type="entry name" value="Ribokinase-like"/>
    <property type="match status" value="1"/>
</dbReference>
<dbReference type="InterPro" id="IPR011611">
    <property type="entry name" value="PfkB_dom"/>
</dbReference>
<dbReference type="EMBL" id="DXBE01000048">
    <property type="protein sequence ID" value="HIZ69527.1"/>
    <property type="molecule type" value="Genomic_DNA"/>
</dbReference>
<feature type="domain" description="Carbohydrate kinase PfkB" evidence="3">
    <location>
        <begin position="18"/>
        <end position="88"/>
    </location>
</feature>
<proteinExistence type="predicted"/>
<dbReference type="AlphaFoldDB" id="A0A9D2FZ89"/>